<dbReference type="SMART" id="SM00320">
    <property type="entry name" value="WD40"/>
    <property type="match status" value="7"/>
</dbReference>
<dbReference type="Gene3D" id="2.130.10.10">
    <property type="entry name" value="YVTN repeat-like/Quinoprotein amine dehydrogenase"/>
    <property type="match status" value="1"/>
</dbReference>
<evidence type="ECO:0000256" key="2">
    <source>
        <dbReference type="ARBA" id="ARBA00022552"/>
    </source>
</evidence>
<feature type="region of interest" description="Disordered" evidence="8">
    <location>
        <begin position="245"/>
        <end position="265"/>
    </location>
</feature>
<comment type="subcellular location">
    <subcellularLocation>
        <location evidence="6">Nucleus</location>
        <location evidence="6">Nucleolus</location>
    </subcellularLocation>
    <subcellularLocation>
        <location evidence="6">Nucleus</location>
        <location evidence="6">Nucleoplasm</location>
    </subcellularLocation>
</comment>
<name>A0ABR4N1K8_9FUNG</name>
<keyword evidence="3 7" id="KW-0853">WD repeat</keyword>
<dbReference type="CDD" id="cd00200">
    <property type="entry name" value="WD40"/>
    <property type="match status" value="1"/>
</dbReference>
<dbReference type="Pfam" id="PF00400">
    <property type="entry name" value="WD40"/>
    <property type="match status" value="6"/>
</dbReference>
<dbReference type="InterPro" id="IPR012972">
    <property type="entry name" value="NLE"/>
</dbReference>
<accession>A0ABR4N1K8</accession>
<reference evidence="10 11" key="1">
    <citation type="submission" date="2023-09" db="EMBL/GenBank/DDBJ databases">
        <title>Pangenome analysis of Batrachochytrium dendrobatidis and related Chytrids.</title>
        <authorList>
            <person name="Yacoub M.N."/>
            <person name="Stajich J.E."/>
            <person name="James T.Y."/>
        </authorList>
    </citation>
    <scope>NUCLEOTIDE SEQUENCE [LARGE SCALE GENOMIC DNA]</scope>
    <source>
        <strain evidence="10 11">JEL0888</strain>
    </source>
</reference>
<comment type="function">
    <text evidence="6">Component of the NOP7 complex, which is required for maturation of the 25S and 5.8S ribosomal RNAs and formation of the 60S ribosome.</text>
</comment>
<evidence type="ECO:0000256" key="3">
    <source>
        <dbReference type="ARBA" id="ARBA00022574"/>
    </source>
</evidence>
<comment type="subunit">
    <text evidence="6">Component of the NOP7 complex, composed of ERB1, NOP7 and YTM1. Within the NOP7 complex ERB1 appears to interact directly with NOP7 and YTM1. The NOP7 complex also associates with the 66S pre-ribosome.</text>
</comment>
<evidence type="ECO:0000256" key="7">
    <source>
        <dbReference type="PROSITE-ProRule" id="PRU00221"/>
    </source>
</evidence>
<dbReference type="InterPro" id="IPR028599">
    <property type="entry name" value="WDR12/Ytm1"/>
</dbReference>
<feature type="compositionally biased region" description="Basic residues" evidence="8">
    <location>
        <begin position="256"/>
        <end position="265"/>
    </location>
</feature>
<evidence type="ECO:0000313" key="11">
    <source>
        <dbReference type="Proteomes" id="UP001527925"/>
    </source>
</evidence>
<gene>
    <name evidence="10" type="primary">YTM1_2</name>
    <name evidence="6" type="synonym">YTM1</name>
    <name evidence="10" type="ORF">HK105_207034</name>
</gene>
<keyword evidence="11" id="KW-1185">Reference proteome</keyword>
<keyword evidence="2 6" id="KW-0698">rRNA processing</keyword>
<organism evidence="10 11">
    <name type="scientific">Polyrhizophydium stewartii</name>
    <dbReference type="NCBI Taxonomy" id="2732419"/>
    <lineage>
        <taxon>Eukaryota</taxon>
        <taxon>Fungi</taxon>
        <taxon>Fungi incertae sedis</taxon>
        <taxon>Chytridiomycota</taxon>
        <taxon>Chytridiomycota incertae sedis</taxon>
        <taxon>Chytridiomycetes</taxon>
        <taxon>Rhizophydiales</taxon>
        <taxon>Rhizophydiales incertae sedis</taxon>
        <taxon>Polyrhizophydium</taxon>
    </lineage>
</organism>
<evidence type="ECO:0000256" key="5">
    <source>
        <dbReference type="ARBA" id="ARBA00023242"/>
    </source>
</evidence>
<dbReference type="PANTHER" id="PTHR19855:SF11">
    <property type="entry name" value="RIBOSOME BIOGENESIS PROTEIN WDR12"/>
    <property type="match status" value="1"/>
</dbReference>
<dbReference type="InterPro" id="IPR020472">
    <property type="entry name" value="WD40_PAC1"/>
</dbReference>
<dbReference type="PANTHER" id="PTHR19855">
    <property type="entry name" value="WD40 REPEAT PROTEIN 12, 37"/>
    <property type="match status" value="1"/>
</dbReference>
<feature type="repeat" description="WD" evidence="7">
    <location>
        <begin position="363"/>
        <end position="405"/>
    </location>
</feature>
<comment type="caution">
    <text evidence="10">The sequence shown here is derived from an EMBL/GenBank/DDBJ whole genome shotgun (WGS) entry which is preliminary data.</text>
</comment>
<keyword evidence="1 6" id="KW-0690">Ribosome biogenesis</keyword>
<keyword evidence="5 6" id="KW-0539">Nucleus</keyword>
<dbReference type="PROSITE" id="PS50082">
    <property type="entry name" value="WD_REPEATS_2"/>
    <property type="match status" value="5"/>
</dbReference>
<dbReference type="EMBL" id="JADGIZ020000046">
    <property type="protein sequence ID" value="KAL2913422.1"/>
    <property type="molecule type" value="Genomic_DNA"/>
</dbReference>
<comment type="similarity">
    <text evidence="6">Belongs to the WD repeat WDR12/YTM1 family.</text>
</comment>
<feature type="repeat" description="WD" evidence="7">
    <location>
        <begin position="318"/>
        <end position="359"/>
    </location>
</feature>
<dbReference type="InterPro" id="IPR019775">
    <property type="entry name" value="WD40_repeat_CS"/>
</dbReference>
<dbReference type="SUPFAM" id="SSF50978">
    <property type="entry name" value="WD40 repeat-like"/>
    <property type="match status" value="1"/>
</dbReference>
<dbReference type="Pfam" id="PF08154">
    <property type="entry name" value="NLE"/>
    <property type="match status" value="1"/>
</dbReference>
<dbReference type="PROSITE" id="PS00678">
    <property type="entry name" value="WD_REPEATS_1"/>
    <property type="match status" value="2"/>
</dbReference>
<dbReference type="HAMAP" id="MF_03029">
    <property type="entry name" value="WDR12"/>
    <property type="match status" value="1"/>
</dbReference>
<protein>
    <recommendedName>
        <fullName evidence="6">Ribosome biogenesis protein YTM1</fullName>
    </recommendedName>
</protein>
<feature type="repeat" description="WD" evidence="7">
    <location>
        <begin position="275"/>
        <end position="318"/>
    </location>
</feature>
<feature type="repeat" description="WD" evidence="7">
    <location>
        <begin position="209"/>
        <end position="250"/>
    </location>
</feature>
<evidence type="ECO:0000256" key="1">
    <source>
        <dbReference type="ARBA" id="ARBA00022517"/>
    </source>
</evidence>
<dbReference type="Proteomes" id="UP001527925">
    <property type="component" value="Unassembled WGS sequence"/>
</dbReference>
<feature type="domain" description="NLE" evidence="9">
    <location>
        <begin position="29"/>
        <end position="91"/>
    </location>
</feature>
<evidence type="ECO:0000256" key="6">
    <source>
        <dbReference type="HAMAP-Rule" id="MF_03029"/>
    </source>
</evidence>
<evidence type="ECO:0000256" key="4">
    <source>
        <dbReference type="ARBA" id="ARBA00022737"/>
    </source>
</evidence>
<evidence type="ECO:0000313" key="10">
    <source>
        <dbReference type="EMBL" id="KAL2913422.1"/>
    </source>
</evidence>
<dbReference type="InterPro" id="IPR001680">
    <property type="entry name" value="WD40_rpt"/>
</dbReference>
<feature type="repeat" description="WD" evidence="7">
    <location>
        <begin position="118"/>
        <end position="150"/>
    </location>
</feature>
<evidence type="ECO:0000256" key="8">
    <source>
        <dbReference type="SAM" id="MobiDB-lite"/>
    </source>
</evidence>
<evidence type="ECO:0000259" key="9">
    <source>
        <dbReference type="Pfam" id="PF08154"/>
    </source>
</evidence>
<keyword evidence="4" id="KW-0677">Repeat</keyword>
<dbReference type="InterPro" id="IPR036322">
    <property type="entry name" value="WD40_repeat_dom_sf"/>
</dbReference>
<sequence>MISQTTAAGAAAAAPAGASAAGAADNRKIQTVFFSRQAKYAVTDTPILVPTRLKRYGLSEIINHLLGLETPVPFDFIIDGKFIKSSLQQFIDAHSLSLESVVRVEFVEASLPPKKSAVLQQDDWISSIRIHPSLPLILTGSFDSRARVWSKTGKCVLTLSHHTAPIKAVGWLQLDNTEGSYLLSGSQDQTVSAFHISSDGSDGTLAYQATGHTGSVEAIAVSEDSTFFATGSWDQTIRVWSADPEDVEEVEEERAGKKRQKLSGKKRIKTPESVLEGHADAVTCVAFGSGASSSTVYSGSMDHSVRVWDVSAQSNVSTMNCENAVNCLSFSRVSGLIVTGHADNAVRLWDPRSRDGLVVKMKFTSHANWVSTVAWSPSSGFNIASGSFDSTVKVWDVRSTTAVYTLQGAEPEHRIFGLDWSGDLLCSGGEDTKLHVFHK</sequence>
<dbReference type="PROSITE" id="PS50294">
    <property type="entry name" value="WD_REPEATS_REGION"/>
    <property type="match status" value="4"/>
</dbReference>
<dbReference type="PRINTS" id="PR00320">
    <property type="entry name" value="GPROTEINBRPT"/>
</dbReference>
<dbReference type="InterPro" id="IPR015943">
    <property type="entry name" value="WD40/YVTN_repeat-like_dom_sf"/>
</dbReference>
<proteinExistence type="inferred from homology"/>